<dbReference type="Proteomes" id="UP000097651">
    <property type="component" value="Segment"/>
</dbReference>
<evidence type="ECO:0000256" key="9">
    <source>
        <dbReference type="ARBA" id="ARBA00022833"/>
    </source>
</evidence>
<evidence type="ECO:0000313" key="17">
    <source>
        <dbReference type="Proteomes" id="UP000097651"/>
    </source>
</evidence>
<evidence type="ECO:0000259" key="14">
    <source>
        <dbReference type="Pfam" id="PF13008"/>
    </source>
</evidence>
<feature type="region of interest" description="Disordered" evidence="13">
    <location>
        <begin position="143"/>
        <end position="169"/>
    </location>
</feature>
<keyword evidence="9" id="KW-0862">Zinc</keyword>
<evidence type="ECO:0000256" key="12">
    <source>
        <dbReference type="ARBA" id="ARBA00023280"/>
    </source>
</evidence>
<accession>D8WJ31</accession>
<feature type="compositionally biased region" description="Basic and acidic residues" evidence="13">
    <location>
        <begin position="51"/>
        <end position="60"/>
    </location>
</feature>
<keyword evidence="12" id="KW-0899">Viral immunoevasion</keyword>
<evidence type="ECO:0000256" key="13">
    <source>
        <dbReference type="SAM" id="MobiDB-lite"/>
    </source>
</evidence>
<evidence type="ECO:0000256" key="10">
    <source>
        <dbReference type="ARBA" id="ARBA00023258"/>
    </source>
</evidence>
<dbReference type="GeneID" id="20964351"/>
<evidence type="ECO:0000256" key="8">
    <source>
        <dbReference type="ARBA" id="ARBA00022830"/>
    </source>
</evidence>
<keyword evidence="4" id="KW-0691">RNA editing</keyword>
<keyword evidence="11" id="KW-1089">Inhibition of host MDA5 by virus</keyword>
<dbReference type="GO" id="GO:0039554">
    <property type="term" value="P:symbiont-mediated suppression of host cytoplasmic pattern recognition receptor signaling pathway via inhibition of MDA-5 activity"/>
    <property type="evidence" value="ECO:0007669"/>
    <property type="project" value="UniProtKB-KW"/>
</dbReference>
<dbReference type="Pfam" id="PF13008">
    <property type="entry name" value="zf-Paramyx-P"/>
    <property type="match status" value="1"/>
</dbReference>
<keyword evidence="5" id="KW-0945">Host-virus interaction</keyword>
<dbReference type="RefSeq" id="YP_009094063.1">
    <property type="nucleotide sequence ID" value="NC_025348.1"/>
</dbReference>
<keyword evidence="3" id="KW-1113">Inhibition of host RLR pathway by virus</keyword>
<evidence type="ECO:0000256" key="2">
    <source>
        <dbReference type="ARBA" id="ARBA00005355"/>
    </source>
</evidence>
<evidence type="ECO:0000256" key="11">
    <source>
        <dbReference type="ARBA" id="ARBA00023260"/>
    </source>
</evidence>
<dbReference type="Gene3D" id="4.10.80.340">
    <property type="match status" value="1"/>
</dbReference>
<evidence type="ECO:0000313" key="16">
    <source>
        <dbReference type="EMBL" id="ADI80718.1"/>
    </source>
</evidence>
<evidence type="ECO:0000256" key="3">
    <source>
        <dbReference type="ARBA" id="ARBA00022482"/>
    </source>
</evidence>
<dbReference type="EMBL" id="GU128081">
    <property type="protein sequence ID" value="ADI80718.1"/>
    <property type="molecule type" value="Viral_cRNA"/>
</dbReference>
<evidence type="ECO:0000256" key="6">
    <source>
        <dbReference type="ARBA" id="ARBA00022632"/>
    </source>
</evidence>
<feature type="domain" description="Paramyxovirinae protein V zinc-binding" evidence="14">
    <location>
        <begin position="186"/>
        <end position="228"/>
    </location>
</feature>
<reference evidence="16 17" key="1">
    <citation type="journal article" date="2010" name="Virology">
        <title>Identification and complete genome analysis of three novel paramyxoviruses, Tuhoko virus 1, 2 and 3, in fruit bats from China.</title>
        <authorList>
            <person name="Lau S.K."/>
            <person name="Woo P.C."/>
            <person name="Wong B.H."/>
            <person name="Wong A.Y."/>
            <person name="Tsoi H.W."/>
            <person name="Wang M."/>
            <person name="Lee P."/>
            <person name="Xu H."/>
            <person name="Poon R.W."/>
            <person name="Guo R."/>
            <person name="Li K.S."/>
            <person name="Chan K.H."/>
            <person name="Zheng B.J."/>
            <person name="Yuen K.Y."/>
        </authorList>
    </citation>
    <scope>NUCLEOTIDE SEQUENCE [LARGE SCALE GENOMIC DNA]</scope>
</reference>
<evidence type="ECO:0000256" key="7">
    <source>
        <dbReference type="ARBA" id="ARBA00022723"/>
    </source>
</evidence>
<sequence>MDPSPSDEEISAWIDKGMDTVQHFISQPVNPQSSLGKNTIKSGNTKILIKSAEKKSKATKDNVTQESAPTPPPRDYQSEKKEVVRPKIRKTQGERPRPLPPIPQQEESIYEEVSREVVEEDQPLLQQQQAHVLKGKQKILSTSPVNQEPDLPTGPGGQGFKRGSRSHISTTGLVHLRPRHRREFDIRWYGNKPCVREWCNPGCSPIRPTPMRYTCTCGECPAVCSMCEGDPQILESAGEPI</sequence>
<dbReference type="KEGG" id="vg:20964351"/>
<protein>
    <submittedName>
        <fullName evidence="16">V protein</fullName>
    </submittedName>
</protein>
<evidence type="ECO:0000259" key="15">
    <source>
        <dbReference type="Pfam" id="PF14313"/>
    </source>
</evidence>
<dbReference type="InterPro" id="IPR025909">
    <property type="entry name" value="Soyouz_module"/>
</dbReference>
<dbReference type="GO" id="GO:0039502">
    <property type="term" value="P:symbiont-mediated suppression of host type I interferon-mediated signaling pathway"/>
    <property type="evidence" value="ECO:0007669"/>
    <property type="project" value="UniProtKB-KW"/>
</dbReference>
<proteinExistence type="inferred from homology"/>
<gene>
    <name evidence="16" type="primary">V/P</name>
</gene>
<feature type="region of interest" description="Disordered" evidence="13">
    <location>
        <begin position="25"/>
        <end position="103"/>
    </location>
</feature>
<keyword evidence="8" id="KW-1114">Inhibition of host interferon signaling pathway by virus</keyword>
<dbReference type="OrthoDB" id="9580at10239"/>
<evidence type="ECO:0000256" key="4">
    <source>
        <dbReference type="ARBA" id="ARBA00022495"/>
    </source>
</evidence>
<evidence type="ECO:0000256" key="5">
    <source>
        <dbReference type="ARBA" id="ARBA00022581"/>
    </source>
</evidence>
<keyword evidence="7" id="KW-0479">Metal-binding</keyword>
<comment type="similarity">
    <text evidence="2">Belongs to the paramyxoviruses V protein family.</text>
</comment>
<keyword evidence="17" id="KW-1185">Reference proteome</keyword>
<dbReference type="GO" id="GO:0043657">
    <property type="term" value="C:host cell"/>
    <property type="evidence" value="ECO:0007669"/>
    <property type="project" value="UniProtKB-SubCell"/>
</dbReference>
<dbReference type="Pfam" id="PF14313">
    <property type="entry name" value="Soyouz_module"/>
    <property type="match status" value="1"/>
</dbReference>
<comment type="subcellular location">
    <subcellularLocation>
        <location evidence="1">Host cell</location>
    </subcellularLocation>
</comment>
<keyword evidence="10" id="KW-0922">Interferon antiviral system evasion</keyword>
<feature type="domain" description="Phosphoprotein P soyouz module" evidence="15">
    <location>
        <begin position="2"/>
        <end position="58"/>
    </location>
</feature>
<organism evidence="16 17">
    <name type="scientific">Tuhoko virus 2</name>
    <dbReference type="NCBI Taxonomy" id="798073"/>
    <lineage>
        <taxon>Viruses</taxon>
        <taxon>Riboviria</taxon>
        <taxon>Orthornavirae</taxon>
        <taxon>Negarnaviricota</taxon>
        <taxon>Haploviricotina</taxon>
        <taxon>Monjiviricetes</taxon>
        <taxon>Mononegavirales</taxon>
        <taxon>Paramyxoviridae</taxon>
        <taxon>Rubulavirinae</taxon>
        <taxon>Pararubulavirus</taxon>
        <taxon>Pararubulavirus cantonense</taxon>
    </lineage>
</organism>
<feature type="compositionally biased region" description="Basic and acidic residues" evidence="13">
    <location>
        <begin position="76"/>
        <end position="97"/>
    </location>
</feature>
<feature type="compositionally biased region" description="Polar residues" evidence="13">
    <location>
        <begin position="25"/>
        <end position="45"/>
    </location>
</feature>
<dbReference type="GO" id="GO:0046872">
    <property type="term" value="F:metal ion binding"/>
    <property type="evidence" value="ECO:0007669"/>
    <property type="project" value="UniProtKB-KW"/>
</dbReference>
<name>D8WJ31_9MONO</name>
<evidence type="ECO:0000256" key="1">
    <source>
        <dbReference type="ARBA" id="ARBA00004340"/>
    </source>
</evidence>
<keyword evidence="6" id="KW-1090">Inhibition of host innate immune response by virus</keyword>
<dbReference type="InterPro" id="IPR024279">
    <property type="entry name" value="Paramyx_V_Zn-bd"/>
</dbReference>